<dbReference type="GO" id="GO:0003677">
    <property type="term" value="F:DNA binding"/>
    <property type="evidence" value="ECO:0007669"/>
    <property type="project" value="UniProtKB-KW"/>
</dbReference>
<gene>
    <name evidence="6" type="ORF">EDD35_2109</name>
</gene>
<dbReference type="Proteomes" id="UP000274843">
    <property type="component" value="Unassembled WGS sequence"/>
</dbReference>
<keyword evidence="3" id="KW-0804">Transcription</keyword>
<evidence type="ECO:0000256" key="4">
    <source>
        <dbReference type="SAM" id="MobiDB-lite"/>
    </source>
</evidence>
<proteinExistence type="predicted"/>
<dbReference type="InterPro" id="IPR036390">
    <property type="entry name" value="WH_DNA-bd_sf"/>
</dbReference>
<name>A0A3N2GUY1_9PSEU</name>
<evidence type="ECO:0000259" key="5">
    <source>
        <dbReference type="Pfam" id="PF00392"/>
    </source>
</evidence>
<dbReference type="SUPFAM" id="SSF46785">
    <property type="entry name" value="Winged helix' DNA-binding domain"/>
    <property type="match status" value="1"/>
</dbReference>
<accession>A0A3N2GUY1</accession>
<organism evidence="6 7">
    <name type="scientific">Amycolatopsis thermoflava</name>
    <dbReference type="NCBI Taxonomy" id="84480"/>
    <lineage>
        <taxon>Bacteria</taxon>
        <taxon>Bacillati</taxon>
        <taxon>Actinomycetota</taxon>
        <taxon>Actinomycetes</taxon>
        <taxon>Pseudonocardiales</taxon>
        <taxon>Pseudonocardiaceae</taxon>
        <taxon>Amycolatopsis</taxon>
        <taxon>Amycolatopsis methanolica group</taxon>
    </lineage>
</organism>
<protein>
    <submittedName>
        <fullName evidence="6">Regulatory GntR family protein</fullName>
    </submittedName>
</protein>
<dbReference type="AlphaFoldDB" id="A0A3N2GUY1"/>
<evidence type="ECO:0000256" key="3">
    <source>
        <dbReference type="ARBA" id="ARBA00023163"/>
    </source>
</evidence>
<feature type="domain" description="HTH gntR-type" evidence="5">
    <location>
        <begin position="35"/>
        <end position="68"/>
    </location>
</feature>
<dbReference type="InterPro" id="IPR000524">
    <property type="entry name" value="Tscrpt_reg_HTH_GntR"/>
</dbReference>
<feature type="region of interest" description="Disordered" evidence="4">
    <location>
        <begin position="1"/>
        <end position="22"/>
    </location>
</feature>
<feature type="compositionally biased region" description="Basic and acidic residues" evidence="4">
    <location>
        <begin position="1"/>
        <end position="10"/>
    </location>
</feature>
<dbReference type="EMBL" id="RKHY01000001">
    <property type="protein sequence ID" value="ROS39795.1"/>
    <property type="molecule type" value="Genomic_DNA"/>
</dbReference>
<keyword evidence="7" id="KW-1185">Reference proteome</keyword>
<keyword evidence="1" id="KW-0805">Transcription regulation</keyword>
<evidence type="ECO:0000256" key="1">
    <source>
        <dbReference type="ARBA" id="ARBA00023015"/>
    </source>
</evidence>
<dbReference type="Gene3D" id="1.10.10.10">
    <property type="entry name" value="Winged helix-like DNA-binding domain superfamily/Winged helix DNA-binding domain"/>
    <property type="match status" value="1"/>
</dbReference>
<dbReference type="InterPro" id="IPR036388">
    <property type="entry name" value="WH-like_DNA-bd_sf"/>
</dbReference>
<evidence type="ECO:0000256" key="2">
    <source>
        <dbReference type="ARBA" id="ARBA00023125"/>
    </source>
</evidence>
<comment type="caution">
    <text evidence="6">The sequence shown here is derived from an EMBL/GenBank/DDBJ whole genome shotgun (WGS) entry which is preliminary data.</text>
</comment>
<keyword evidence="2" id="KW-0238">DNA-binding</keyword>
<evidence type="ECO:0000313" key="7">
    <source>
        <dbReference type="Proteomes" id="UP000274843"/>
    </source>
</evidence>
<reference evidence="6 7" key="1">
    <citation type="submission" date="2018-11" db="EMBL/GenBank/DDBJ databases">
        <title>Sequencing the genomes of 1000 actinobacteria strains.</title>
        <authorList>
            <person name="Klenk H.-P."/>
        </authorList>
    </citation>
    <scope>NUCLEOTIDE SEQUENCE [LARGE SCALE GENOMIC DNA]</scope>
    <source>
        <strain evidence="6 7">DSM 44348</strain>
    </source>
</reference>
<dbReference type="GO" id="GO:0003700">
    <property type="term" value="F:DNA-binding transcription factor activity"/>
    <property type="evidence" value="ECO:0007669"/>
    <property type="project" value="InterPro"/>
</dbReference>
<dbReference type="Pfam" id="PF00392">
    <property type="entry name" value="GntR"/>
    <property type="match status" value="1"/>
</dbReference>
<evidence type="ECO:0000313" key="6">
    <source>
        <dbReference type="EMBL" id="ROS39795.1"/>
    </source>
</evidence>
<sequence>MDRSKPEPVERSVTGSDFLQLDIGEAPPGGRSAWLAARLRDAIADGRLPVGSRLPPTRTLAAELGVSRGW</sequence>